<dbReference type="RefSeq" id="WP_158245701.1">
    <property type="nucleotide sequence ID" value="NZ_BMDM01000001.1"/>
</dbReference>
<keyword evidence="1" id="KW-0472">Membrane</keyword>
<gene>
    <name evidence="3" type="ORF">SAMEA4384403_02004</name>
</gene>
<sequence>MITKNEIFKDDLSVSRENYFMALVKACIISLILFYLLDQGEDHPILCLILVSSIVLLIKYIGLNFIEFKKLTVTHLLIILFGYLLTYGFDTIYLFFNPLPTNQAFFDDSTQRLPLWASIISLAILPAIIEEFIFRGFMLSVIFRKHLFIGLIVSSVVFAVAHDSDTLIGYLPYFVKGLIFGLAYLKTRRIEVAILTHFLNNFMVTISSLYF</sequence>
<dbReference type="InterPro" id="IPR052710">
    <property type="entry name" value="CAAX_protease"/>
</dbReference>
<accession>A0A239ZVU2</accession>
<evidence type="ECO:0000313" key="4">
    <source>
        <dbReference type="Proteomes" id="UP000242084"/>
    </source>
</evidence>
<feature type="transmembrane region" description="Helical" evidence="1">
    <location>
        <begin position="167"/>
        <end position="185"/>
    </location>
</feature>
<keyword evidence="4" id="KW-1185">Reference proteome</keyword>
<dbReference type="Pfam" id="PF02517">
    <property type="entry name" value="Rce1-like"/>
    <property type="match status" value="1"/>
</dbReference>
<keyword evidence="1" id="KW-0812">Transmembrane</keyword>
<proteinExistence type="predicted"/>
<keyword evidence="1" id="KW-1133">Transmembrane helix</keyword>
<feature type="transmembrane region" description="Helical" evidence="1">
    <location>
        <begin position="43"/>
        <end position="61"/>
    </location>
</feature>
<feature type="transmembrane region" description="Helical" evidence="1">
    <location>
        <begin position="146"/>
        <end position="161"/>
    </location>
</feature>
<reference evidence="3 4" key="1">
    <citation type="submission" date="2017-06" db="EMBL/GenBank/DDBJ databases">
        <authorList>
            <consortium name="Pathogen Informatics"/>
        </authorList>
    </citation>
    <scope>NUCLEOTIDE SEQUENCE [LARGE SCALE GENOMIC DNA]</scope>
    <source>
        <strain evidence="3 4">NCTC13839</strain>
    </source>
</reference>
<dbReference type="KEGG" id="sste:SAMEA4384403_2004"/>
<evidence type="ECO:0000313" key="3">
    <source>
        <dbReference type="EMBL" id="SNV75341.1"/>
    </source>
</evidence>
<feature type="transmembrane region" description="Helical" evidence="1">
    <location>
        <begin position="115"/>
        <end position="134"/>
    </location>
</feature>
<feature type="domain" description="CAAX prenyl protease 2/Lysostaphin resistance protein A-like" evidence="2">
    <location>
        <begin position="115"/>
        <end position="203"/>
    </location>
</feature>
<protein>
    <submittedName>
        <fullName evidence="3">CAAX amino terminal protease family protein</fullName>
    </submittedName>
</protein>
<dbReference type="AlphaFoldDB" id="A0A239ZVU2"/>
<dbReference type="EMBL" id="LT906462">
    <property type="protein sequence ID" value="SNV75341.1"/>
    <property type="molecule type" value="Genomic_DNA"/>
</dbReference>
<feature type="transmembrane region" description="Helical" evidence="1">
    <location>
        <begin position="73"/>
        <end position="95"/>
    </location>
</feature>
<dbReference type="PANTHER" id="PTHR36435:SF1">
    <property type="entry name" value="CAAX AMINO TERMINAL PROTEASE FAMILY PROTEIN"/>
    <property type="match status" value="1"/>
</dbReference>
<dbReference type="GO" id="GO:0080120">
    <property type="term" value="P:CAAX-box protein maturation"/>
    <property type="evidence" value="ECO:0007669"/>
    <property type="project" value="UniProtKB-ARBA"/>
</dbReference>
<keyword evidence="3" id="KW-0645">Protease</keyword>
<dbReference type="OrthoDB" id="2414430at2"/>
<dbReference type="InterPro" id="IPR003675">
    <property type="entry name" value="Rce1/LyrA-like_dom"/>
</dbReference>
<dbReference type="Proteomes" id="UP000242084">
    <property type="component" value="Chromosome 1"/>
</dbReference>
<organism evidence="3 4">
    <name type="scientific">Mammaliicoccus stepanovicii</name>
    <dbReference type="NCBI Taxonomy" id="643214"/>
    <lineage>
        <taxon>Bacteria</taxon>
        <taxon>Bacillati</taxon>
        <taxon>Bacillota</taxon>
        <taxon>Bacilli</taxon>
        <taxon>Bacillales</taxon>
        <taxon>Staphylococcaceae</taxon>
        <taxon>Mammaliicoccus</taxon>
    </lineage>
</organism>
<evidence type="ECO:0000259" key="2">
    <source>
        <dbReference type="Pfam" id="PF02517"/>
    </source>
</evidence>
<feature type="transmembrane region" description="Helical" evidence="1">
    <location>
        <begin position="20"/>
        <end position="37"/>
    </location>
</feature>
<evidence type="ECO:0000256" key="1">
    <source>
        <dbReference type="SAM" id="Phobius"/>
    </source>
</evidence>
<dbReference type="GO" id="GO:0004175">
    <property type="term" value="F:endopeptidase activity"/>
    <property type="evidence" value="ECO:0007669"/>
    <property type="project" value="UniProtKB-ARBA"/>
</dbReference>
<keyword evidence="3" id="KW-0378">Hydrolase</keyword>
<dbReference type="GO" id="GO:0006508">
    <property type="term" value="P:proteolysis"/>
    <property type="evidence" value="ECO:0007669"/>
    <property type="project" value="UniProtKB-KW"/>
</dbReference>
<name>A0A239ZVU2_9STAP</name>
<dbReference type="PANTHER" id="PTHR36435">
    <property type="entry name" value="SLR1288 PROTEIN"/>
    <property type="match status" value="1"/>
</dbReference>